<dbReference type="Pfam" id="PF03721">
    <property type="entry name" value="UDPG_MGDP_dh_N"/>
    <property type="match status" value="1"/>
</dbReference>
<proteinExistence type="inferred from homology"/>
<dbReference type="AlphaFoldDB" id="A0A1F5H8G2"/>
<dbReference type="InterPro" id="IPR017476">
    <property type="entry name" value="UDP-Glc/GDP-Man"/>
</dbReference>
<evidence type="ECO:0000256" key="1">
    <source>
        <dbReference type="ARBA" id="ARBA00006601"/>
    </source>
</evidence>
<evidence type="ECO:0000256" key="2">
    <source>
        <dbReference type="ARBA" id="ARBA00023002"/>
    </source>
</evidence>
<dbReference type="SMART" id="SM00984">
    <property type="entry name" value="UDPG_MGDP_dh_C"/>
    <property type="match status" value="1"/>
</dbReference>
<sequence>MEEFSKLLKLIEERKPKIGIIGAGYVGQSVARGALSVGFEVLCYDIDRSKITSINHQGIKNLSATDKFEDLKHRHVICICVPTPITKKKKPDLSILTKILTKLENQLQIGQLIIIESSVAPGTTRNLALPILERSKLKTGEDFFLAHSPERIDPGNFDFTIQNTPKIVSGIDDKSKKLAIAFYGTFVQKIVPVSTVEVAEMTKVLENTFRLVNISLINEVAAFAKASGIDIWEVIEAAATKPYGFLPHYPGPGAGGDCIPVLPYHLIDAAKKQNVKLKIVEAAARVNETQPQKIAQKAIQLINGKTKNGSPKVLLVGVSYKPEIADTRQSPAIKIWQHLKKSGISVVFHDPYVKQINGSTSQKLTLKTVESCDVVIITTHHKKIAYRQLLKNGTPIIDTRNIFENLNHPNIHRI</sequence>
<dbReference type="Pfam" id="PF03720">
    <property type="entry name" value="UDPG_MGDP_dh_C"/>
    <property type="match status" value="1"/>
</dbReference>
<name>A0A1F5H8G2_9BACT</name>
<dbReference type="SUPFAM" id="SSF48179">
    <property type="entry name" value="6-phosphogluconate dehydrogenase C-terminal domain-like"/>
    <property type="match status" value="1"/>
</dbReference>
<dbReference type="NCBIfam" id="TIGR03026">
    <property type="entry name" value="NDP-sugDHase"/>
    <property type="match status" value="1"/>
</dbReference>
<dbReference type="SUPFAM" id="SSF51735">
    <property type="entry name" value="NAD(P)-binding Rossmann-fold domains"/>
    <property type="match status" value="1"/>
</dbReference>
<accession>A0A1F5H8G2</accession>
<keyword evidence="3" id="KW-0520">NAD</keyword>
<organism evidence="6 7">
    <name type="scientific">Candidatus Curtissbacteria bacterium RIFCSPLOWO2_01_FULL_42_50</name>
    <dbReference type="NCBI Taxonomy" id="1797730"/>
    <lineage>
        <taxon>Bacteria</taxon>
        <taxon>Candidatus Curtissiibacteriota</taxon>
    </lineage>
</organism>
<gene>
    <name evidence="6" type="ORF">A3B54_01475</name>
</gene>
<protein>
    <recommendedName>
        <fullName evidence="5">UDP-glucose/GDP-mannose dehydrogenase C-terminal domain-containing protein</fullName>
    </recommendedName>
</protein>
<evidence type="ECO:0000256" key="3">
    <source>
        <dbReference type="ARBA" id="ARBA00023027"/>
    </source>
</evidence>
<dbReference type="GO" id="GO:0051287">
    <property type="term" value="F:NAD binding"/>
    <property type="evidence" value="ECO:0007669"/>
    <property type="project" value="InterPro"/>
</dbReference>
<dbReference type="EMBL" id="MFBT01000001">
    <property type="protein sequence ID" value="OGE00362.1"/>
    <property type="molecule type" value="Genomic_DNA"/>
</dbReference>
<dbReference type="InterPro" id="IPR028359">
    <property type="entry name" value="UDP_ManNAc/GlcNAc_DH"/>
</dbReference>
<dbReference type="GO" id="GO:0016628">
    <property type="term" value="F:oxidoreductase activity, acting on the CH-CH group of donors, NAD or NADP as acceptor"/>
    <property type="evidence" value="ECO:0007669"/>
    <property type="project" value="InterPro"/>
</dbReference>
<evidence type="ECO:0000259" key="5">
    <source>
        <dbReference type="SMART" id="SM00984"/>
    </source>
</evidence>
<dbReference type="GO" id="GO:0000271">
    <property type="term" value="P:polysaccharide biosynthetic process"/>
    <property type="evidence" value="ECO:0007669"/>
    <property type="project" value="InterPro"/>
</dbReference>
<dbReference type="PANTHER" id="PTHR43491">
    <property type="entry name" value="UDP-N-ACETYL-D-MANNOSAMINE DEHYDROGENASE"/>
    <property type="match status" value="1"/>
</dbReference>
<dbReference type="InterPro" id="IPR036291">
    <property type="entry name" value="NAD(P)-bd_dom_sf"/>
</dbReference>
<dbReference type="InterPro" id="IPR014026">
    <property type="entry name" value="UDP-Glc/GDP-Man_DH_dimer"/>
</dbReference>
<dbReference type="Proteomes" id="UP000177039">
    <property type="component" value="Unassembled WGS sequence"/>
</dbReference>
<keyword evidence="2" id="KW-0560">Oxidoreductase</keyword>
<evidence type="ECO:0000313" key="7">
    <source>
        <dbReference type="Proteomes" id="UP000177039"/>
    </source>
</evidence>
<dbReference type="InterPro" id="IPR036220">
    <property type="entry name" value="UDP-Glc/GDP-Man_DH_C_sf"/>
</dbReference>
<dbReference type="PIRSF" id="PIRSF000124">
    <property type="entry name" value="UDPglc_GDPman_dh"/>
    <property type="match status" value="1"/>
</dbReference>
<dbReference type="InterPro" id="IPR008927">
    <property type="entry name" value="6-PGluconate_DH-like_C_sf"/>
</dbReference>
<dbReference type="SUPFAM" id="SSF52413">
    <property type="entry name" value="UDP-glucose/GDP-mannose dehydrogenase C-terminal domain"/>
    <property type="match status" value="1"/>
</dbReference>
<evidence type="ECO:0000256" key="4">
    <source>
        <dbReference type="PIRNR" id="PIRNR000124"/>
    </source>
</evidence>
<dbReference type="PANTHER" id="PTHR43491:SF2">
    <property type="entry name" value="UDP-N-ACETYL-D-MANNOSAMINE DEHYDROGENASE"/>
    <property type="match status" value="1"/>
</dbReference>
<dbReference type="Gene3D" id="3.40.50.720">
    <property type="entry name" value="NAD(P)-binding Rossmann-like Domain"/>
    <property type="match status" value="2"/>
</dbReference>
<dbReference type="InterPro" id="IPR014027">
    <property type="entry name" value="UDP-Glc/GDP-Man_DH_C"/>
</dbReference>
<feature type="domain" description="UDP-glucose/GDP-mannose dehydrogenase C-terminal" evidence="5">
    <location>
        <begin position="314"/>
        <end position="405"/>
    </location>
</feature>
<dbReference type="PIRSF" id="PIRSF500136">
    <property type="entry name" value="UDP_ManNAc_DH"/>
    <property type="match status" value="1"/>
</dbReference>
<dbReference type="InterPro" id="IPR001732">
    <property type="entry name" value="UDP-Glc/GDP-Man_DH_N"/>
</dbReference>
<evidence type="ECO:0000313" key="6">
    <source>
        <dbReference type="EMBL" id="OGE00362.1"/>
    </source>
</evidence>
<dbReference type="GO" id="GO:0016616">
    <property type="term" value="F:oxidoreductase activity, acting on the CH-OH group of donors, NAD or NADP as acceptor"/>
    <property type="evidence" value="ECO:0007669"/>
    <property type="project" value="InterPro"/>
</dbReference>
<dbReference type="Pfam" id="PF00984">
    <property type="entry name" value="UDPG_MGDP_dh"/>
    <property type="match status" value="1"/>
</dbReference>
<comment type="caution">
    <text evidence="6">The sequence shown here is derived from an EMBL/GenBank/DDBJ whole genome shotgun (WGS) entry which is preliminary data.</text>
</comment>
<comment type="similarity">
    <text evidence="1 4">Belongs to the UDP-glucose/GDP-mannose dehydrogenase family.</text>
</comment>
<reference evidence="6 7" key="1">
    <citation type="journal article" date="2016" name="Nat. Commun.">
        <title>Thousands of microbial genomes shed light on interconnected biogeochemical processes in an aquifer system.</title>
        <authorList>
            <person name="Anantharaman K."/>
            <person name="Brown C.T."/>
            <person name="Hug L.A."/>
            <person name="Sharon I."/>
            <person name="Castelle C.J."/>
            <person name="Probst A.J."/>
            <person name="Thomas B.C."/>
            <person name="Singh A."/>
            <person name="Wilkins M.J."/>
            <person name="Karaoz U."/>
            <person name="Brodie E.L."/>
            <person name="Williams K.H."/>
            <person name="Hubbard S.S."/>
            <person name="Banfield J.F."/>
        </authorList>
    </citation>
    <scope>NUCLEOTIDE SEQUENCE [LARGE SCALE GENOMIC DNA]</scope>
</reference>